<dbReference type="AlphaFoldDB" id="A0AAU9MTK1"/>
<feature type="domain" description="NB-ARC" evidence="7">
    <location>
        <begin position="174"/>
        <end position="338"/>
    </location>
</feature>
<dbReference type="InterPro" id="IPR027417">
    <property type="entry name" value="P-loop_NTPase"/>
</dbReference>
<evidence type="ECO:0000259" key="10">
    <source>
        <dbReference type="Pfam" id="PF23598"/>
    </source>
</evidence>
<dbReference type="Pfam" id="PF00931">
    <property type="entry name" value="NB-ARC"/>
    <property type="match status" value="1"/>
</dbReference>
<dbReference type="Proteomes" id="UP001157418">
    <property type="component" value="Unassembled WGS sequence"/>
</dbReference>
<evidence type="ECO:0000256" key="2">
    <source>
        <dbReference type="ARBA" id="ARBA00022614"/>
    </source>
</evidence>
<dbReference type="Gene3D" id="3.80.10.10">
    <property type="entry name" value="Ribonuclease Inhibitor"/>
    <property type="match status" value="1"/>
</dbReference>
<dbReference type="GO" id="GO:0005524">
    <property type="term" value="F:ATP binding"/>
    <property type="evidence" value="ECO:0007669"/>
    <property type="project" value="UniProtKB-KW"/>
</dbReference>
<keyword evidence="4" id="KW-0547">Nucleotide-binding</keyword>
<sequence>MAEALVMAAEGILTKVVLVAANEISLALGYKKKLDTLHQTVDLICAKLRDAERQKGTEAVIVWLKHLKQVVGEADDVLDEVHYEMLRSEIKKTDRIARKVLSLPSLKKLSFRREISHKIENISKKLLQINKQANLLGLQNEQFTYVPDTLYRETDPYLDEFQVVGREDDELHIIQLLTQPRKEERLTIVPIVGMGGIGKTSLAKSIYNNTKIEQHFDVRAWLCVSVKVVINTLLAKILESLSGEECKSQTRVNLITNLQKYLGSKRYLLVLDDIWDEERAHWDDFRSCMLKVNPKSGSGILVTTRILEIGTMAMCEDSRVLQSLSDDHCWSIFKERAFVVGQSPLPELEEIGREIVKKCHGFPLLVNVIGGMLRNYNNKEKWLSIKDSKVWDLEAAGDRVQNSLKLSFDNLPNYTVKQCFACCSIFQKDKVIKREELIQLWMALGFVKADETRNKEMEDVGNEIFQILVSNSLFQDVKRDEYGYITSCSMHDLALSLSKHESLCLVSPKSDDIVRIPQVKHLIVNKYSEDNIRINISFKKLISMVFKEDTTARTFHTLFFKGEVESTISFQHLKCLRILKFNGCKLTKIDDSIGELVHLRFLDLSNTQINVLPKSLCKLYHLQTLKLCGCYRLKELPNDMRNLISLRDFEFRENIPIHNVGQLTSLRTLPSFGVRKEKGHQIEELGRLKHLSGKLCIFNLEEISNKEDALSADLSKKKNLYKIYALSADLCL</sequence>
<proteinExistence type="inferred from homology"/>
<dbReference type="InterPro" id="IPR032675">
    <property type="entry name" value="LRR_dom_sf"/>
</dbReference>
<evidence type="ECO:0000313" key="11">
    <source>
        <dbReference type="EMBL" id="CAH1429419.1"/>
    </source>
</evidence>
<dbReference type="InterPro" id="IPR002182">
    <property type="entry name" value="NB-ARC"/>
</dbReference>
<dbReference type="SUPFAM" id="SSF52058">
    <property type="entry name" value="L domain-like"/>
    <property type="match status" value="1"/>
</dbReference>
<evidence type="ECO:0000256" key="3">
    <source>
        <dbReference type="ARBA" id="ARBA00022737"/>
    </source>
</evidence>
<protein>
    <submittedName>
        <fullName evidence="11">Uncharacterized protein</fullName>
    </submittedName>
</protein>
<evidence type="ECO:0000256" key="6">
    <source>
        <dbReference type="ARBA" id="ARBA00022840"/>
    </source>
</evidence>
<dbReference type="InterPro" id="IPR042197">
    <property type="entry name" value="Apaf_helical"/>
</dbReference>
<feature type="domain" description="Disease resistance N-terminal" evidence="8">
    <location>
        <begin position="12"/>
        <end position="92"/>
    </location>
</feature>
<evidence type="ECO:0000256" key="4">
    <source>
        <dbReference type="ARBA" id="ARBA00022741"/>
    </source>
</evidence>
<dbReference type="Gene3D" id="1.20.5.4130">
    <property type="match status" value="1"/>
</dbReference>
<dbReference type="GO" id="GO:0043531">
    <property type="term" value="F:ADP binding"/>
    <property type="evidence" value="ECO:0007669"/>
    <property type="project" value="InterPro"/>
</dbReference>
<evidence type="ECO:0000259" key="8">
    <source>
        <dbReference type="Pfam" id="PF18052"/>
    </source>
</evidence>
<evidence type="ECO:0000313" key="12">
    <source>
        <dbReference type="Proteomes" id="UP001157418"/>
    </source>
</evidence>
<comment type="similarity">
    <text evidence="1">Belongs to the disease resistance NB-LRR family.</text>
</comment>
<evidence type="ECO:0000259" key="7">
    <source>
        <dbReference type="Pfam" id="PF00931"/>
    </source>
</evidence>
<dbReference type="Gene3D" id="3.40.50.300">
    <property type="entry name" value="P-loop containing nucleotide triphosphate hydrolases"/>
    <property type="match status" value="1"/>
</dbReference>
<dbReference type="SUPFAM" id="SSF52540">
    <property type="entry name" value="P-loop containing nucleoside triphosphate hydrolases"/>
    <property type="match status" value="1"/>
</dbReference>
<dbReference type="Pfam" id="PF23598">
    <property type="entry name" value="LRR_14"/>
    <property type="match status" value="1"/>
</dbReference>
<dbReference type="InterPro" id="IPR036388">
    <property type="entry name" value="WH-like_DNA-bd_sf"/>
</dbReference>
<name>A0AAU9MTK1_9ASTR</name>
<gene>
    <name evidence="11" type="ORF">LVIROSA_LOCUS16281</name>
</gene>
<keyword evidence="5" id="KW-0611">Plant defense</keyword>
<dbReference type="Pfam" id="PF23559">
    <property type="entry name" value="WHD_DRP"/>
    <property type="match status" value="1"/>
</dbReference>
<dbReference type="Pfam" id="PF18052">
    <property type="entry name" value="Rx_N"/>
    <property type="match status" value="1"/>
</dbReference>
<organism evidence="11 12">
    <name type="scientific">Lactuca virosa</name>
    <dbReference type="NCBI Taxonomy" id="75947"/>
    <lineage>
        <taxon>Eukaryota</taxon>
        <taxon>Viridiplantae</taxon>
        <taxon>Streptophyta</taxon>
        <taxon>Embryophyta</taxon>
        <taxon>Tracheophyta</taxon>
        <taxon>Spermatophyta</taxon>
        <taxon>Magnoliopsida</taxon>
        <taxon>eudicotyledons</taxon>
        <taxon>Gunneridae</taxon>
        <taxon>Pentapetalae</taxon>
        <taxon>asterids</taxon>
        <taxon>campanulids</taxon>
        <taxon>Asterales</taxon>
        <taxon>Asteraceae</taxon>
        <taxon>Cichorioideae</taxon>
        <taxon>Cichorieae</taxon>
        <taxon>Lactucinae</taxon>
        <taxon>Lactuca</taxon>
    </lineage>
</organism>
<dbReference type="PANTHER" id="PTHR36766">
    <property type="entry name" value="PLANT BROAD-SPECTRUM MILDEW RESISTANCE PROTEIN RPW8"/>
    <property type="match status" value="1"/>
</dbReference>
<keyword evidence="3" id="KW-0677">Repeat</keyword>
<dbReference type="FunFam" id="1.10.10.10:FF:000322">
    <property type="entry name" value="Probable disease resistance protein At1g63360"/>
    <property type="match status" value="1"/>
</dbReference>
<evidence type="ECO:0000256" key="5">
    <source>
        <dbReference type="ARBA" id="ARBA00022821"/>
    </source>
</evidence>
<dbReference type="GO" id="GO:0051607">
    <property type="term" value="P:defense response to virus"/>
    <property type="evidence" value="ECO:0007669"/>
    <property type="project" value="UniProtKB-ARBA"/>
</dbReference>
<dbReference type="EMBL" id="CAKMRJ010002757">
    <property type="protein sequence ID" value="CAH1429419.1"/>
    <property type="molecule type" value="Genomic_DNA"/>
</dbReference>
<dbReference type="FunFam" id="3.40.50.300:FF:001091">
    <property type="entry name" value="Probable disease resistance protein At1g61300"/>
    <property type="match status" value="1"/>
</dbReference>
<dbReference type="InterPro" id="IPR041118">
    <property type="entry name" value="Rx_N"/>
</dbReference>
<evidence type="ECO:0000256" key="1">
    <source>
        <dbReference type="ARBA" id="ARBA00008894"/>
    </source>
</evidence>
<keyword evidence="2" id="KW-0433">Leucine-rich repeat</keyword>
<evidence type="ECO:0000259" key="9">
    <source>
        <dbReference type="Pfam" id="PF23559"/>
    </source>
</evidence>
<dbReference type="PRINTS" id="PR00364">
    <property type="entry name" value="DISEASERSIST"/>
</dbReference>
<keyword evidence="6" id="KW-0067">ATP-binding</keyword>
<dbReference type="InterPro" id="IPR058922">
    <property type="entry name" value="WHD_DRP"/>
</dbReference>
<feature type="domain" description="Disease resistance R13L4/SHOC-2-like LRR" evidence="10">
    <location>
        <begin position="559"/>
        <end position="723"/>
    </location>
</feature>
<comment type="caution">
    <text evidence="11">The sequence shown here is derived from an EMBL/GenBank/DDBJ whole genome shotgun (WGS) entry which is preliminary data.</text>
</comment>
<reference evidence="11 12" key="1">
    <citation type="submission" date="2022-01" db="EMBL/GenBank/DDBJ databases">
        <authorList>
            <person name="Xiong W."/>
            <person name="Schranz E."/>
        </authorList>
    </citation>
    <scope>NUCLEOTIDE SEQUENCE [LARGE SCALE GENOMIC DNA]</scope>
</reference>
<dbReference type="Gene3D" id="1.10.8.430">
    <property type="entry name" value="Helical domain of apoptotic protease-activating factors"/>
    <property type="match status" value="1"/>
</dbReference>
<dbReference type="PANTHER" id="PTHR36766:SF70">
    <property type="entry name" value="DISEASE RESISTANCE PROTEIN RGA4"/>
    <property type="match status" value="1"/>
</dbReference>
<accession>A0AAU9MTK1</accession>
<dbReference type="InterPro" id="IPR055414">
    <property type="entry name" value="LRR_R13L4/SHOC2-like"/>
</dbReference>
<keyword evidence="12" id="KW-1185">Reference proteome</keyword>
<feature type="domain" description="Disease resistance protein winged helix" evidence="9">
    <location>
        <begin position="425"/>
        <end position="494"/>
    </location>
</feature>
<dbReference type="Gene3D" id="1.10.10.10">
    <property type="entry name" value="Winged helix-like DNA-binding domain superfamily/Winged helix DNA-binding domain"/>
    <property type="match status" value="1"/>
</dbReference>